<dbReference type="PROSITE" id="PS51709">
    <property type="entry name" value="G_TRME"/>
    <property type="match status" value="1"/>
</dbReference>
<gene>
    <name evidence="9 12" type="primary">mnmE</name>
    <name evidence="9" type="synonym">trmE</name>
    <name evidence="12" type="ORF">J2I48_03540</name>
</gene>
<feature type="binding site" evidence="9">
    <location>
        <position position="259"/>
    </location>
    <ligand>
        <name>K(+)</name>
        <dbReference type="ChEBI" id="CHEBI:29103"/>
    </ligand>
</feature>
<dbReference type="SUPFAM" id="SSF116878">
    <property type="entry name" value="TrmE connector domain"/>
    <property type="match status" value="1"/>
</dbReference>
<dbReference type="AlphaFoldDB" id="A0A939G5A1"/>
<dbReference type="InterPro" id="IPR027368">
    <property type="entry name" value="MnmE_dom2"/>
</dbReference>
<dbReference type="EC" id="3.6.-.-" evidence="9"/>
<dbReference type="Gene3D" id="3.30.1360.120">
    <property type="entry name" value="Probable tRNA modification gtpase trme, domain 1"/>
    <property type="match status" value="1"/>
</dbReference>
<evidence type="ECO:0000256" key="7">
    <source>
        <dbReference type="ARBA" id="ARBA00022958"/>
    </source>
</evidence>
<dbReference type="InterPro" id="IPR005225">
    <property type="entry name" value="Small_GTP-bd"/>
</dbReference>
<dbReference type="Pfam" id="PF01926">
    <property type="entry name" value="MMR_HSR1"/>
    <property type="match status" value="1"/>
</dbReference>
<evidence type="ECO:0000256" key="5">
    <source>
        <dbReference type="ARBA" id="ARBA00022801"/>
    </source>
</evidence>
<evidence type="ECO:0000313" key="13">
    <source>
        <dbReference type="Proteomes" id="UP000664795"/>
    </source>
</evidence>
<feature type="domain" description="TrmE-type G" evidence="11">
    <location>
        <begin position="225"/>
        <end position="399"/>
    </location>
</feature>
<dbReference type="RefSeq" id="WP_207334012.1">
    <property type="nucleotide sequence ID" value="NZ_JAFMYU010000002.1"/>
</dbReference>
<keyword evidence="2 9" id="KW-0819">tRNA processing</keyword>
<dbReference type="InterPro" id="IPR027266">
    <property type="entry name" value="TrmE/GcvT-like"/>
</dbReference>
<feature type="binding site" evidence="9">
    <location>
        <begin position="235"/>
        <end position="240"/>
    </location>
    <ligand>
        <name>GTP</name>
        <dbReference type="ChEBI" id="CHEBI:37565"/>
    </ligand>
</feature>
<dbReference type="Pfam" id="PF10396">
    <property type="entry name" value="TrmE_N"/>
    <property type="match status" value="1"/>
</dbReference>
<keyword evidence="4 9" id="KW-0547">Nucleotide-binding</keyword>
<name>A0A939G5A1_9BACT</name>
<keyword evidence="6 9" id="KW-0460">Magnesium</keyword>
<feature type="binding site" evidence="9">
    <location>
        <position position="256"/>
    </location>
    <ligand>
        <name>K(+)</name>
        <dbReference type="ChEBI" id="CHEBI:29103"/>
    </ligand>
</feature>
<evidence type="ECO:0000256" key="4">
    <source>
        <dbReference type="ARBA" id="ARBA00022741"/>
    </source>
</evidence>
<comment type="subcellular location">
    <subcellularLocation>
        <location evidence="9">Cytoplasm</location>
    </subcellularLocation>
</comment>
<dbReference type="InterPro" id="IPR004520">
    <property type="entry name" value="GTPase_MnmE"/>
</dbReference>
<comment type="subunit">
    <text evidence="9">Homodimer. Heterotetramer of two MnmE and two MnmG subunits.</text>
</comment>
<organism evidence="12 13">
    <name type="scientific">Fibrella aquatilis</name>
    <dbReference type="NCBI Taxonomy" id="2817059"/>
    <lineage>
        <taxon>Bacteria</taxon>
        <taxon>Pseudomonadati</taxon>
        <taxon>Bacteroidota</taxon>
        <taxon>Cytophagia</taxon>
        <taxon>Cytophagales</taxon>
        <taxon>Spirosomataceae</taxon>
        <taxon>Fibrella</taxon>
    </lineage>
</organism>
<evidence type="ECO:0000256" key="9">
    <source>
        <dbReference type="HAMAP-Rule" id="MF_00379"/>
    </source>
</evidence>
<keyword evidence="5 9" id="KW-0378">Hydrolase</keyword>
<dbReference type="GO" id="GO:0042802">
    <property type="term" value="F:identical protein binding"/>
    <property type="evidence" value="ECO:0007669"/>
    <property type="project" value="UniProtKB-ARBA"/>
</dbReference>
<dbReference type="GO" id="GO:0002098">
    <property type="term" value="P:tRNA wobble uridine modification"/>
    <property type="evidence" value="ECO:0007669"/>
    <property type="project" value="TreeGrafter"/>
</dbReference>
<feature type="binding site" evidence="9">
    <location>
        <position position="254"/>
    </location>
    <ligand>
        <name>K(+)</name>
        <dbReference type="ChEBI" id="CHEBI:29103"/>
    </ligand>
</feature>
<dbReference type="InterPro" id="IPR018948">
    <property type="entry name" value="GTP-bd_TrmE_N"/>
</dbReference>
<dbReference type="NCBIfam" id="TIGR00450">
    <property type="entry name" value="mnmE_trmE_thdF"/>
    <property type="match status" value="1"/>
</dbReference>
<feature type="binding site" evidence="9">
    <location>
        <position position="260"/>
    </location>
    <ligand>
        <name>Mg(2+)</name>
        <dbReference type="ChEBI" id="CHEBI:18420"/>
    </ligand>
</feature>
<feature type="binding site" evidence="9">
    <location>
        <position position="239"/>
    </location>
    <ligand>
        <name>Mg(2+)</name>
        <dbReference type="ChEBI" id="CHEBI:18420"/>
    </ligand>
</feature>
<dbReference type="SUPFAM" id="SSF52540">
    <property type="entry name" value="P-loop containing nucleoside triphosphate hydrolases"/>
    <property type="match status" value="1"/>
</dbReference>
<accession>A0A939G5A1</accession>
<dbReference type="NCBIfam" id="NF003661">
    <property type="entry name" value="PRK05291.1-3"/>
    <property type="match status" value="1"/>
</dbReference>
<dbReference type="InterPro" id="IPR031168">
    <property type="entry name" value="G_TrmE"/>
</dbReference>
<dbReference type="InterPro" id="IPR025867">
    <property type="entry name" value="MnmE_helical"/>
</dbReference>
<evidence type="ECO:0000259" key="11">
    <source>
        <dbReference type="PROSITE" id="PS51709"/>
    </source>
</evidence>
<comment type="cofactor">
    <cofactor evidence="9">
        <name>K(+)</name>
        <dbReference type="ChEBI" id="CHEBI:29103"/>
    </cofactor>
    <text evidence="9">Binds 1 potassium ion per subunit.</text>
</comment>
<evidence type="ECO:0000256" key="8">
    <source>
        <dbReference type="ARBA" id="ARBA00023134"/>
    </source>
</evidence>
<evidence type="ECO:0000256" key="3">
    <source>
        <dbReference type="ARBA" id="ARBA00022723"/>
    </source>
</evidence>
<dbReference type="PANTHER" id="PTHR42714">
    <property type="entry name" value="TRNA MODIFICATION GTPASE GTPBP3"/>
    <property type="match status" value="1"/>
</dbReference>
<proteinExistence type="inferred from homology"/>
<dbReference type="GO" id="GO:0005829">
    <property type="term" value="C:cytosol"/>
    <property type="evidence" value="ECO:0007669"/>
    <property type="project" value="TreeGrafter"/>
</dbReference>
<keyword evidence="3 9" id="KW-0479">Metal-binding</keyword>
<dbReference type="InterPro" id="IPR006073">
    <property type="entry name" value="GTP-bd"/>
</dbReference>
<keyword evidence="7 9" id="KW-0630">Potassium</keyword>
<evidence type="ECO:0000256" key="1">
    <source>
        <dbReference type="ARBA" id="ARBA00011043"/>
    </source>
</evidence>
<dbReference type="HAMAP" id="MF_00379">
    <property type="entry name" value="GTPase_MnmE"/>
    <property type="match status" value="1"/>
</dbReference>
<reference evidence="12 13" key="1">
    <citation type="submission" date="2021-03" db="EMBL/GenBank/DDBJ databases">
        <title>Fibrella sp. HMF5036 genome sequencing and assembly.</title>
        <authorList>
            <person name="Kang H."/>
            <person name="Kim H."/>
            <person name="Bae S."/>
            <person name="Joh K."/>
        </authorList>
    </citation>
    <scope>NUCLEOTIDE SEQUENCE [LARGE SCALE GENOMIC DNA]</scope>
    <source>
        <strain evidence="12 13">HMF5036</strain>
    </source>
</reference>
<keyword evidence="13" id="KW-1185">Reference proteome</keyword>
<feature type="binding site" evidence="9">
    <location>
        <begin position="254"/>
        <end position="260"/>
    </location>
    <ligand>
        <name>GTP</name>
        <dbReference type="ChEBI" id="CHEBI:37565"/>
    </ligand>
</feature>
<feature type="binding site" evidence="9">
    <location>
        <begin position="279"/>
        <end position="282"/>
    </location>
    <ligand>
        <name>GTP</name>
        <dbReference type="ChEBI" id="CHEBI:37565"/>
    </ligand>
</feature>
<dbReference type="CDD" id="cd04164">
    <property type="entry name" value="trmE"/>
    <property type="match status" value="1"/>
</dbReference>
<dbReference type="Gene3D" id="1.20.120.430">
    <property type="entry name" value="tRNA modification GTPase MnmE domain 2"/>
    <property type="match status" value="1"/>
</dbReference>
<dbReference type="Gene3D" id="3.40.50.300">
    <property type="entry name" value="P-loop containing nucleotide triphosphate hydrolases"/>
    <property type="match status" value="1"/>
</dbReference>
<sequence length="478" mass="51572">MIHQLHPIAALATAPGIGAIAVIRVSGEGAIALTDKAFRGKKLAGQPSHTAHFGTFRHADRGDGPDTIIDEVLVTVFKSPRSFTKEDVVEISCHGSEYIVRQILTRLTDLGAQLAKPGEFTQRAFLNGQFDLVQAEAVADVIAADSAASHRAALSQLRGGFSKRLKDLRQQLIDFVALVELELDFGEEDVEFAKRDQLRRLMTNIQGVIRPLIESFAAGNVIKNGVPTVIIGKPNAGKSTLLNALLNEEKAIVSEIPGTTRDVIEDELFIDGVRFRLIDTAGLRDTTDTIEALGVARTRQQIEKAALVVYLFDGQSTTSDELQAMVAELDASGKPYLLVGNKVDLMPAPAPPPGRAYSMTRYDDLTEADGVYVPSPIIWISAKDAHIDELKSALSARARTDAAMQTGSAVVTNARHLQHLTATDEALSRAVAAVDAGTSADWIAMDLRIALRELGELTGEVTTDDLLESIFSRFCIGK</sequence>
<dbReference type="PRINTS" id="PR00328">
    <property type="entry name" value="SAR1GTPBP"/>
</dbReference>
<dbReference type="CDD" id="cd14858">
    <property type="entry name" value="TrmE_N"/>
    <property type="match status" value="1"/>
</dbReference>
<comment type="caution">
    <text evidence="12">The sequence shown here is derived from an EMBL/GenBank/DDBJ whole genome shotgun (WGS) entry which is preliminary data.</text>
</comment>
<dbReference type="GO" id="GO:0003924">
    <property type="term" value="F:GTPase activity"/>
    <property type="evidence" value="ECO:0007669"/>
    <property type="project" value="UniProtKB-UniRule"/>
</dbReference>
<evidence type="ECO:0000313" key="12">
    <source>
        <dbReference type="EMBL" id="MBO0930048.1"/>
    </source>
</evidence>
<comment type="caution">
    <text evidence="9">Lacks conserved residue(s) required for the propagation of feature annotation.</text>
</comment>
<dbReference type="GO" id="GO:0005525">
    <property type="term" value="F:GTP binding"/>
    <property type="evidence" value="ECO:0007669"/>
    <property type="project" value="UniProtKB-UniRule"/>
</dbReference>
<dbReference type="InterPro" id="IPR006689">
    <property type="entry name" value="Small_GTPase_ARF/SAR"/>
</dbReference>
<dbReference type="PANTHER" id="PTHR42714:SF2">
    <property type="entry name" value="TRNA MODIFICATION GTPASE GTPBP3, MITOCHONDRIAL"/>
    <property type="match status" value="1"/>
</dbReference>
<evidence type="ECO:0000256" key="6">
    <source>
        <dbReference type="ARBA" id="ARBA00022842"/>
    </source>
</evidence>
<keyword evidence="8 9" id="KW-0342">GTP-binding</keyword>
<dbReference type="Pfam" id="PF12631">
    <property type="entry name" value="MnmE_helical"/>
    <property type="match status" value="1"/>
</dbReference>
<keyword evidence="9" id="KW-0963">Cytoplasm</keyword>
<dbReference type="Proteomes" id="UP000664795">
    <property type="component" value="Unassembled WGS sequence"/>
</dbReference>
<evidence type="ECO:0000256" key="10">
    <source>
        <dbReference type="RuleBase" id="RU003313"/>
    </source>
</evidence>
<feature type="binding site" evidence="9">
    <location>
        <position position="235"/>
    </location>
    <ligand>
        <name>K(+)</name>
        <dbReference type="ChEBI" id="CHEBI:29103"/>
    </ligand>
</feature>
<dbReference type="InterPro" id="IPR027417">
    <property type="entry name" value="P-loop_NTPase"/>
</dbReference>
<dbReference type="EMBL" id="JAFMYU010000002">
    <property type="protein sequence ID" value="MBO0930048.1"/>
    <property type="molecule type" value="Genomic_DNA"/>
</dbReference>
<dbReference type="FunFam" id="3.30.1360.120:FF:000003">
    <property type="entry name" value="tRNA modification GTPase MnmE"/>
    <property type="match status" value="1"/>
</dbReference>
<dbReference type="GO" id="GO:0046872">
    <property type="term" value="F:metal ion binding"/>
    <property type="evidence" value="ECO:0007669"/>
    <property type="project" value="UniProtKB-KW"/>
</dbReference>
<dbReference type="GO" id="GO:0030488">
    <property type="term" value="P:tRNA methylation"/>
    <property type="evidence" value="ECO:0007669"/>
    <property type="project" value="TreeGrafter"/>
</dbReference>
<evidence type="ECO:0000256" key="2">
    <source>
        <dbReference type="ARBA" id="ARBA00022694"/>
    </source>
</evidence>
<comment type="similarity">
    <text evidence="1 9 10">Belongs to the TRAFAC class TrmE-Era-EngA-EngB-Septin-like GTPase superfamily. TrmE GTPase family.</text>
</comment>
<protein>
    <recommendedName>
        <fullName evidence="9">tRNA modification GTPase MnmE</fullName>
        <ecNumber evidence="9">3.6.-.-</ecNumber>
    </recommendedName>
</protein>
<dbReference type="NCBIfam" id="TIGR00231">
    <property type="entry name" value="small_GTP"/>
    <property type="match status" value="1"/>
</dbReference>
<comment type="function">
    <text evidence="9">Exhibits a very high intrinsic GTPase hydrolysis rate. Involved in the addition of a carboxymethylaminomethyl (cmnm) group at the wobble position (U34) of certain tRNAs, forming tRNA-cmnm(5)s(2)U34.</text>
</comment>